<name>A0AAD6UWQ2_9AGAR</name>
<accession>A0AAD6UWQ2</accession>
<evidence type="ECO:0000313" key="2">
    <source>
        <dbReference type="Proteomes" id="UP001219525"/>
    </source>
</evidence>
<reference evidence="1" key="1">
    <citation type="submission" date="2023-03" db="EMBL/GenBank/DDBJ databases">
        <title>Massive genome expansion in bonnet fungi (Mycena s.s.) driven by repeated elements and novel gene families across ecological guilds.</title>
        <authorList>
            <consortium name="Lawrence Berkeley National Laboratory"/>
            <person name="Harder C.B."/>
            <person name="Miyauchi S."/>
            <person name="Viragh M."/>
            <person name="Kuo A."/>
            <person name="Thoen E."/>
            <person name="Andreopoulos B."/>
            <person name="Lu D."/>
            <person name="Skrede I."/>
            <person name="Drula E."/>
            <person name="Henrissat B."/>
            <person name="Morin E."/>
            <person name="Kohler A."/>
            <person name="Barry K."/>
            <person name="LaButti K."/>
            <person name="Morin E."/>
            <person name="Salamov A."/>
            <person name="Lipzen A."/>
            <person name="Mereny Z."/>
            <person name="Hegedus B."/>
            <person name="Baldrian P."/>
            <person name="Stursova M."/>
            <person name="Weitz H."/>
            <person name="Taylor A."/>
            <person name="Grigoriev I.V."/>
            <person name="Nagy L.G."/>
            <person name="Martin F."/>
            <person name="Kauserud H."/>
        </authorList>
    </citation>
    <scope>NUCLEOTIDE SEQUENCE</scope>
    <source>
        <strain evidence="1">9144</strain>
    </source>
</reference>
<dbReference type="EMBL" id="JARJCW010000085">
    <property type="protein sequence ID" value="KAJ7196266.1"/>
    <property type="molecule type" value="Genomic_DNA"/>
</dbReference>
<protein>
    <recommendedName>
        <fullName evidence="3">CipC-like antibiotic response protein</fullName>
    </recommendedName>
</protein>
<evidence type="ECO:0008006" key="3">
    <source>
        <dbReference type="Google" id="ProtNLM"/>
    </source>
</evidence>
<dbReference type="InterPro" id="IPR022234">
    <property type="entry name" value="DUF3759"/>
</dbReference>
<evidence type="ECO:0000313" key="1">
    <source>
        <dbReference type="EMBL" id="KAJ7196266.1"/>
    </source>
</evidence>
<organism evidence="1 2">
    <name type="scientific">Mycena pura</name>
    <dbReference type="NCBI Taxonomy" id="153505"/>
    <lineage>
        <taxon>Eukaryota</taxon>
        <taxon>Fungi</taxon>
        <taxon>Dikarya</taxon>
        <taxon>Basidiomycota</taxon>
        <taxon>Agaricomycotina</taxon>
        <taxon>Agaricomycetes</taxon>
        <taxon>Agaricomycetidae</taxon>
        <taxon>Agaricales</taxon>
        <taxon>Marasmiineae</taxon>
        <taxon>Mycenaceae</taxon>
        <taxon>Mycena</taxon>
    </lineage>
</organism>
<dbReference type="PANTHER" id="PTHR37450">
    <property type="entry name" value="CIPC PROTEIN"/>
    <property type="match status" value="1"/>
</dbReference>
<gene>
    <name evidence="1" type="ORF">GGX14DRAFT_700595</name>
</gene>
<dbReference type="AlphaFoldDB" id="A0AAD6UWQ2"/>
<dbReference type="PANTHER" id="PTHR37450:SF1">
    <property type="entry name" value="CIPC PROTEIN"/>
    <property type="match status" value="1"/>
</dbReference>
<comment type="caution">
    <text evidence="1">The sequence shown here is derived from an EMBL/GenBank/DDBJ whole genome shotgun (WGS) entry which is preliminary data.</text>
</comment>
<dbReference type="Proteomes" id="UP001219525">
    <property type="component" value="Unassembled WGS sequence"/>
</dbReference>
<keyword evidence="2" id="KW-1185">Reference proteome</keyword>
<proteinExistence type="predicted"/>
<sequence length="263" mass="28336">MSPYLTHIPIDSMDHTLGRREAHRLRHLERHERHLERSAERHHRRDEDVLVPISVAMPMGGGPGMPMGGPVYGGPAPAMGGFGGFTPLNEAAAQKHYEELYMAEHPPHKASMTHELIAGAAGFAAVHAYEAHLRESGQEVSHGKMKEILAAIAAAEVTKLAETHGLDALDKHKAKKFAEEQAQRLAEERYGQGNSGWEYAMAAQGPAQAYNFGGGAPFGAQGCPSYGWYGQQPEYGARPPYGARLPYAVAGPQYGAPQTGPGL</sequence>
<dbReference type="Pfam" id="PF12585">
    <property type="entry name" value="DUF3759"/>
    <property type="match status" value="1"/>
</dbReference>